<dbReference type="Gene3D" id="2.40.10.10">
    <property type="entry name" value="Trypsin-like serine proteases"/>
    <property type="match status" value="1"/>
</dbReference>
<accession>A0A7R9KST6</accession>
<evidence type="ECO:0000259" key="3">
    <source>
        <dbReference type="PROSITE" id="PS50240"/>
    </source>
</evidence>
<organism evidence="4">
    <name type="scientific">Medioppia subpectinata</name>
    <dbReference type="NCBI Taxonomy" id="1979941"/>
    <lineage>
        <taxon>Eukaryota</taxon>
        <taxon>Metazoa</taxon>
        <taxon>Ecdysozoa</taxon>
        <taxon>Arthropoda</taxon>
        <taxon>Chelicerata</taxon>
        <taxon>Arachnida</taxon>
        <taxon>Acari</taxon>
        <taxon>Acariformes</taxon>
        <taxon>Sarcoptiformes</taxon>
        <taxon>Oribatida</taxon>
        <taxon>Brachypylina</taxon>
        <taxon>Oppioidea</taxon>
        <taxon>Oppiidae</taxon>
        <taxon>Medioppia</taxon>
    </lineage>
</organism>
<dbReference type="InterPro" id="IPR001314">
    <property type="entry name" value="Peptidase_S1A"/>
</dbReference>
<dbReference type="InterPro" id="IPR009003">
    <property type="entry name" value="Peptidase_S1_PA"/>
</dbReference>
<evidence type="ECO:0000313" key="5">
    <source>
        <dbReference type="Proteomes" id="UP000759131"/>
    </source>
</evidence>
<dbReference type="GO" id="GO:0006508">
    <property type="term" value="P:proteolysis"/>
    <property type="evidence" value="ECO:0007669"/>
    <property type="project" value="InterPro"/>
</dbReference>
<dbReference type="Pfam" id="PF00089">
    <property type="entry name" value="Trypsin"/>
    <property type="match status" value="1"/>
</dbReference>
<dbReference type="OrthoDB" id="5979691at2759"/>
<name>A0A7R9KST6_9ACAR</name>
<dbReference type="PROSITE" id="PS50240">
    <property type="entry name" value="TRYPSIN_DOM"/>
    <property type="match status" value="1"/>
</dbReference>
<dbReference type="PROSITE" id="PS00134">
    <property type="entry name" value="TRYPSIN_HIS"/>
    <property type="match status" value="1"/>
</dbReference>
<dbReference type="EMBL" id="OC860498">
    <property type="protein sequence ID" value="CAD7628639.1"/>
    <property type="molecule type" value="Genomic_DNA"/>
</dbReference>
<feature type="domain" description="Peptidase S1" evidence="3">
    <location>
        <begin position="17"/>
        <end position="231"/>
    </location>
</feature>
<keyword evidence="5" id="KW-1185">Reference proteome</keyword>
<dbReference type="InterPro" id="IPR051487">
    <property type="entry name" value="Ser/Thr_Proteases_Immune/Dev"/>
</dbReference>
<dbReference type="PANTHER" id="PTHR24256">
    <property type="entry name" value="TRYPTASE-RELATED"/>
    <property type="match status" value="1"/>
</dbReference>
<sequence>GNSGGPAIEFRHDHPVLIGTVSYAVNCSATQKNASLGAHPWVVVVLQNNRHHCTGSILNDKWVMTAAHCFNKSDPTSKPSNFTIRTGTLLRLDGNEYPVAKIVQHPQWNYWGFKNSDIALMKINGTIDMGENIKPIDLPKTLFEEPVREHVIVAGWGKRFLNSSVTLLLANEFKLNVIPNGRCAQAYTTIQYMTYKSQLCTWNRNQTVCEGNSGGPAVEYRHDLILQKIAK</sequence>
<feature type="non-terminal residue" evidence="4">
    <location>
        <position position="231"/>
    </location>
</feature>
<protein>
    <recommendedName>
        <fullName evidence="3">Peptidase S1 domain-containing protein</fullName>
    </recommendedName>
</protein>
<dbReference type="Proteomes" id="UP000759131">
    <property type="component" value="Unassembled WGS sequence"/>
</dbReference>
<dbReference type="InterPro" id="IPR001254">
    <property type="entry name" value="Trypsin_dom"/>
</dbReference>
<keyword evidence="1" id="KW-1015">Disulfide bond</keyword>
<comment type="similarity">
    <text evidence="2">Belongs to the peptidase S1 family. CLIP subfamily.</text>
</comment>
<dbReference type="EMBL" id="CAJPIZ010005923">
    <property type="protein sequence ID" value="CAG2109069.1"/>
    <property type="molecule type" value="Genomic_DNA"/>
</dbReference>
<dbReference type="SUPFAM" id="SSF50494">
    <property type="entry name" value="Trypsin-like serine proteases"/>
    <property type="match status" value="1"/>
</dbReference>
<dbReference type="GO" id="GO:0004252">
    <property type="term" value="F:serine-type endopeptidase activity"/>
    <property type="evidence" value="ECO:0007669"/>
    <property type="project" value="InterPro"/>
</dbReference>
<dbReference type="PRINTS" id="PR00722">
    <property type="entry name" value="CHYMOTRYPSIN"/>
</dbReference>
<dbReference type="InterPro" id="IPR043504">
    <property type="entry name" value="Peptidase_S1_PA_chymotrypsin"/>
</dbReference>
<reference evidence="4" key="1">
    <citation type="submission" date="2020-11" db="EMBL/GenBank/DDBJ databases">
        <authorList>
            <person name="Tran Van P."/>
        </authorList>
    </citation>
    <scope>NUCLEOTIDE SEQUENCE</scope>
</reference>
<gene>
    <name evidence="4" type="ORF">OSB1V03_LOCUS9060</name>
</gene>
<evidence type="ECO:0000256" key="2">
    <source>
        <dbReference type="ARBA" id="ARBA00024195"/>
    </source>
</evidence>
<evidence type="ECO:0000313" key="4">
    <source>
        <dbReference type="EMBL" id="CAD7628639.1"/>
    </source>
</evidence>
<evidence type="ECO:0000256" key="1">
    <source>
        <dbReference type="ARBA" id="ARBA00023157"/>
    </source>
</evidence>
<dbReference type="AlphaFoldDB" id="A0A7R9KST6"/>
<dbReference type="InterPro" id="IPR018114">
    <property type="entry name" value="TRYPSIN_HIS"/>
</dbReference>
<dbReference type="CDD" id="cd00190">
    <property type="entry name" value="Tryp_SPc"/>
    <property type="match status" value="1"/>
</dbReference>
<proteinExistence type="inferred from homology"/>
<dbReference type="FunFam" id="2.40.10.10:FF:000068">
    <property type="entry name" value="transmembrane protease serine 2"/>
    <property type="match status" value="1"/>
</dbReference>
<dbReference type="SMART" id="SM00020">
    <property type="entry name" value="Tryp_SPc"/>
    <property type="match status" value="1"/>
</dbReference>